<evidence type="ECO:0000313" key="2">
    <source>
        <dbReference type="EMBL" id="SLM52918.1"/>
    </source>
</evidence>
<dbReference type="PRINTS" id="PR00340">
    <property type="entry name" value="PIIGLNB"/>
</dbReference>
<dbReference type="SMART" id="SM00938">
    <property type="entry name" value="P-II"/>
    <property type="match status" value="1"/>
</dbReference>
<dbReference type="Gene3D" id="3.30.70.120">
    <property type="match status" value="1"/>
</dbReference>
<dbReference type="RefSeq" id="WP_086628639.1">
    <property type="nucleotide sequence ID" value="NZ_FONM01000010.1"/>
</dbReference>
<evidence type="ECO:0000313" key="3">
    <source>
        <dbReference type="Proteomes" id="UP000195985"/>
    </source>
</evidence>
<dbReference type="Proteomes" id="UP000195985">
    <property type="component" value="Unassembled WGS sequence"/>
</dbReference>
<dbReference type="InterPro" id="IPR017918">
    <property type="entry name" value="N-reg_PII_CS"/>
</dbReference>
<organism evidence="2 3">
    <name type="scientific">Trichococcus pasteurii</name>
    <dbReference type="NCBI Taxonomy" id="43064"/>
    <lineage>
        <taxon>Bacteria</taxon>
        <taxon>Bacillati</taxon>
        <taxon>Bacillota</taxon>
        <taxon>Bacilli</taxon>
        <taxon>Lactobacillales</taxon>
        <taxon>Carnobacteriaceae</taxon>
        <taxon>Trichococcus</taxon>
    </lineage>
</organism>
<dbReference type="PROSITE" id="PS51343">
    <property type="entry name" value="PII_GLNB_DOM"/>
    <property type="match status" value="1"/>
</dbReference>
<dbReference type="GO" id="GO:0005829">
    <property type="term" value="C:cytosol"/>
    <property type="evidence" value="ECO:0007669"/>
    <property type="project" value="TreeGrafter"/>
</dbReference>
<dbReference type="PANTHER" id="PTHR30115">
    <property type="entry name" value="NITROGEN REGULATORY PROTEIN P-II"/>
    <property type="match status" value="1"/>
</dbReference>
<dbReference type="SUPFAM" id="SSF54913">
    <property type="entry name" value="GlnB-like"/>
    <property type="match status" value="1"/>
</dbReference>
<dbReference type="InterPro" id="IPR011322">
    <property type="entry name" value="N-reg_PII-like_a/b"/>
</dbReference>
<dbReference type="STRING" id="43064.SAMN04488086_11013"/>
<accession>A0A1W1IIP7</accession>
<dbReference type="Pfam" id="PF00543">
    <property type="entry name" value="P-II"/>
    <property type="match status" value="1"/>
</dbReference>
<dbReference type="InterPro" id="IPR002187">
    <property type="entry name" value="N-reg_PII"/>
</dbReference>
<keyword evidence="3" id="KW-1185">Reference proteome</keyword>
<dbReference type="GO" id="GO:0005524">
    <property type="term" value="F:ATP binding"/>
    <property type="evidence" value="ECO:0007669"/>
    <property type="project" value="TreeGrafter"/>
</dbReference>
<sequence length="105" mass="11660">MKEVTAIIRLNKVTETKQKLAAGGFPGFTCRKVFGRGKNPLIGRDFRETVGHSVLMPKRMFTIVTEDEHVENVIGILLAVNSTGQAGDGKIFVQTIAREYQVRRA</sequence>
<dbReference type="InterPro" id="IPR015867">
    <property type="entry name" value="N-reg_PII/ATP_PRibTrfase_C"/>
</dbReference>
<dbReference type="GO" id="GO:0006808">
    <property type="term" value="P:regulation of nitrogen utilization"/>
    <property type="evidence" value="ECO:0007669"/>
    <property type="project" value="InterPro"/>
</dbReference>
<proteinExistence type="inferred from homology"/>
<protein>
    <submittedName>
        <fullName evidence="2">Nitrogen regulatory protein pii</fullName>
    </submittedName>
</protein>
<evidence type="ECO:0000256" key="1">
    <source>
        <dbReference type="RuleBase" id="RU003936"/>
    </source>
</evidence>
<comment type="similarity">
    <text evidence="1">Belongs to the P(II) protein family.</text>
</comment>
<dbReference type="PANTHER" id="PTHR30115:SF11">
    <property type="entry name" value="NITROGEN REGULATORY PROTEIN P-II HOMOLOG"/>
    <property type="match status" value="1"/>
</dbReference>
<name>A0A1W1IIP7_9LACT</name>
<dbReference type="EMBL" id="FWEY01000009">
    <property type="protein sequence ID" value="SLM52918.1"/>
    <property type="molecule type" value="Genomic_DNA"/>
</dbReference>
<dbReference type="PROSITE" id="PS00638">
    <property type="entry name" value="PII_GLNB_CTER"/>
    <property type="match status" value="1"/>
</dbReference>
<dbReference type="GO" id="GO:0030234">
    <property type="term" value="F:enzyme regulator activity"/>
    <property type="evidence" value="ECO:0007669"/>
    <property type="project" value="InterPro"/>
</dbReference>
<gene>
    <name evidence="2" type="ORF">TPAS_2626</name>
</gene>
<dbReference type="OrthoDB" id="9814202at2"/>
<reference evidence="3" key="1">
    <citation type="submission" date="2016-04" db="EMBL/GenBank/DDBJ databases">
        <authorList>
            <person name="Strepis N."/>
        </authorList>
    </citation>
    <scope>NUCLEOTIDE SEQUENCE [LARGE SCALE GENOMIC DNA]</scope>
</reference>
<dbReference type="AlphaFoldDB" id="A0A1W1IIP7"/>